<evidence type="ECO:0000313" key="9">
    <source>
        <dbReference type="Proteomes" id="UP001597231"/>
    </source>
</evidence>
<dbReference type="Gene3D" id="3.40.50.300">
    <property type="entry name" value="P-loop containing nucleotide triphosphate hydrolases"/>
    <property type="match status" value="2"/>
</dbReference>
<evidence type="ECO:0000256" key="5">
    <source>
        <dbReference type="ARBA" id="ARBA00023125"/>
    </source>
</evidence>
<feature type="domain" description="Helicase C-terminal" evidence="7">
    <location>
        <begin position="212"/>
        <end position="373"/>
    </location>
</feature>
<evidence type="ECO:0000259" key="6">
    <source>
        <dbReference type="PROSITE" id="PS51192"/>
    </source>
</evidence>
<proteinExistence type="predicted"/>
<dbReference type="PROSITE" id="PS00690">
    <property type="entry name" value="DEAH_ATP_HELICASE"/>
    <property type="match status" value="1"/>
</dbReference>
<dbReference type="Proteomes" id="UP001597231">
    <property type="component" value="Unassembled WGS sequence"/>
</dbReference>
<dbReference type="SMART" id="SM00490">
    <property type="entry name" value="HELICc"/>
    <property type="match status" value="1"/>
</dbReference>
<dbReference type="GO" id="GO:0003678">
    <property type="term" value="F:DNA helicase activity"/>
    <property type="evidence" value="ECO:0007669"/>
    <property type="project" value="UniProtKB-EC"/>
</dbReference>
<evidence type="ECO:0000256" key="3">
    <source>
        <dbReference type="ARBA" id="ARBA00022806"/>
    </source>
</evidence>
<protein>
    <submittedName>
        <fullName evidence="8">RecQ family ATP-dependent DNA helicase</fullName>
        <ecNumber evidence="8">3.6.4.12</ecNumber>
    </submittedName>
</protein>
<keyword evidence="1" id="KW-0547">Nucleotide-binding</keyword>
<dbReference type="PANTHER" id="PTHR13710:SF84">
    <property type="entry name" value="ATP-DEPENDENT DNA HELICASE RECS-RELATED"/>
    <property type="match status" value="1"/>
</dbReference>
<dbReference type="EC" id="3.6.4.12" evidence="8"/>
<keyword evidence="9" id="KW-1185">Reference proteome</keyword>
<name>A0ABW3U1A3_9BACL</name>
<evidence type="ECO:0000259" key="7">
    <source>
        <dbReference type="PROSITE" id="PS51194"/>
    </source>
</evidence>
<feature type="domain" description="Helicase ATP-binding" evidence="6">
    <location>
        <begin position="25"/>
        <end position="192"/>
    </location>
</feature>
<dbReference type="GO" id="GO:0016787">
    <property type="term" value="F:hydrolase activity"/>
    <property type="evidence" value="ECO:0007669"/>
    <property type="project" value="UniProtKB-KW"/>
</dbReference>
<evidence type="ECO:0000256" key="1">
    <source>
        <dbReference type="ARBA" id="ARBA00022741"/>
    </source>
</evidence>
<organism evidence="8 9">
    <name type="scientific">Sporosarcina contaminans</name>
    <dbReference type="NCBI Taxonomy" id="633403"/>
    <lineage>
        <taxon>Bacteria</taxon>
        <taxon>Bacillati</taxon>
        <taxon>Bacillota</taxon>
        <taxon>Bacilli</taxon>
        <taxon>Bacillales</taxon>
        <taxon>Caryophanaceae</taxon>
        <taxon>Sporosarcina</taxon>
    </lineage>
</organism>
<dbReference type="InterPro" id="IPR002464">
    <property type="entry name" value="DNA/RNA_helicase_DEAH_CS"/>
</dbReference>
<reference evidence="9" key="1">
    <citation type="journal article" date="2019" name="Int. J. Syst. Evol. Microbiol.">
        <title>The Global Catalogue of Microorganisms (GCM) 10K type strain sequencing project: providing services to taxonomists for standard genome sequencing and annotation.</title>
        <authorList>
            <consortium name="The Broad Institute Genomics Platform"/>
            <consortium name="The Broad Institute Genome Sequencing Center for Infectious Disease"/>
            <person name="Wu L."/>
            <person name="Ma J."/>
        </authorList>
    </citation>
    <scope>NUCLEOTIDE SEQUENCE [LARGE SCALE GENOMIC DNA]</scope>
    <source>
        <strain evidence="9">CCUG 53915</strain>
    </source>
</reference>
<comment type="caution">
    <text evidence="8">The sequence shown here is derived from an EMBL/GenBank/DDBJ whole genome shotgun (WGS) entry which is preliminary data.</text>
</comment>
<dbReference type="InterPro" id="IPR014001">
    <property type="entry name" value="Helicase_ATP-bd"/>
</dbReference>
<dbReference type="Pfam" id="PF00271">
    <property type="entry name" value="Helicase_C"/>
    <property type="match status" value="1"/>
</dbReference>
<evidence type="ECO:0000313" key="8">
    <source>
        <dbReference type="EMBL" id="MFD1206455.1"/>
    </source>
</evidence>
<dbReference type="SUPFAM" id="SSF52540">
    <property type="entry name" value="P-loop containing nucleoside triphosphate hydrolases"/>
    <property type="match status" value="1"/>
</dbReference>
<dbReference type="PROSITE" id="PS51194">
    <property type="entry name" value="HELICASE_CTER"/>
    <property type="match status" value="1"/>
</dbReference>
<dbReference type="InterPro" id="IPR011545">
    <property type="entry name" value="DEAD/DEAH_box_helicase_dom"/>
</dbReference>
<dbReference type="InterPro" id="IPR001650">
    <property type="entry name" value="Helicase_C-like"/>
</dbReference>
<keyword evidence="3 8" id="KW-0347">Helicase</keyword>
<sequence>MIELYETLKKRFGYEKFRPGQKEVIQHILSGKDTIAILPTGMGKSLCYQLPGYLLEGSVVIVSPLVSLMEDQAAQMRKNGEKSVIALNSFLSFQERKIALQNLGQYKFIFVSPEMLLQERVANKLRSMKLSIIVVDEAHCVSQWGFDFRPDYLRIGKLIDFDGRPPILSLTATAQSQVIEEISDYLHMDNPVVERHSLDRQNISYCIIQLNTYDEKYDWIKERVTATTGPGIIYASSRKRADELSTELQSIGVAVQAYHAGKENEDRAIIQEQFINGEIEWICATNAFGMGIHKGDIRQVIHEHMPSNMNAYVQEVGRAGRDGKPAAATLLYVPRDEDMTRFIVQNDLPAEEQIMHYAYLLSEGVNDDEAADRASLGETAKRVLDFYMEQFSIDKVLHIVDRLAKQKDSEVHEMVQLITGQRCIRESLMSYFDEKLDSKREYCCSVCGLPNAVWLSSNQRLVERHSKRARSWDERILSLL</sequence>
<dbReference type="PANTHER" id="PTHR13710">
    <property type="entry name" value="DNA HELICASE RECQ FAMILY MEMBER"/>
    <property type="match status" value="1"/>
</dbReference>
<keyword evidence="5" id="KW-0238">DNA-binding</keyword>
<dbReference type="NCBIfam" id="TIGR00614">
    <property type="entry name" value="recQ_fam"/>
    <property type="match status" value="1"/>
</dbReference>
<evidence type="ECO:0000256" key="4">
    <source>
        <dbReference type="ARBA" id="ARBA00022840"/>
    </source>
</evidence>
<dbReference type="EMBL" id="JBHTLT010000123">
    <property type="protein sequence ID" value="MFD1206455.1"/>
    <property type="molecule type" value="Genomic_DNA"/>
</dbReference>
<dbReference type="SMART" id="SM00487">
    <property type="entry name" value="DEXDc"/>
    <property type="match status" value="1"/>
</dbReference>
<dbReference type="InterPro" id="IPR027417">
    <property type="entry name" value="P-loop_NTPase"/>
</dbReference>
<keyword evidence="4" id="KW-0067">ATP-binding</keyword>
<dbReference type="InterPro" id="IPR004589">
    <property type="entry name" value="DNA_helicase_ATP-dep_RecQ"/>
</dbReference>
<dbReference type="CDD" id="cd17920">
    <property type="entry name" value="DEXHc_RecQ"/>
    <property type="match status" value="1"/>
</dbReference>
<dbReference type="RefSeq" id="WP_336825181.1">
    <property type="nucleotide sequence ID" value="NZ_JBHTLT010000123.1"/>
</dbReference>
<evidence type="ECO:0000256" key="2">
    <source>
        <dbReference type="ARBA" id="ARBA00022801"/>
    </source>
</evidence>
<accession>A0ABW3U1A3</accession>
<dbReference type="PROSITE" id="PS51192">
    <property type="entry name" value="HELICASE_ATP_BIND_1"/>
    <property type="match status" value="1"/>
</dbReference>
<keyword evidence="2 8" id="KW-0378">Hydrolase</keyword>
<gene>
    <name evidence="8" type="ORF">ACFQ38_15265</name>
</gene>
<dbReference type="Pfam" id="PF00270">
    <property type="entry name" value="DEAD"/>
    <property type="match status" value="1"/>
</dbReference>